<proteinExistence type="predicted"/>
<reference evidence="3" key="1">
    <citation type="submission" date="2025-08" db="UniProtKB">
        <authorList>
            <consortium name="RefSeq"/>
        </authorList>
    </citation>
    <scope>IDENTIFICATION</scope>
    <source>
        <tissue evidence="3">Whole organism</tissue>
    </source>
</reference>
<protein>
    <submittedName>
        <fullName evidence="3">Glutamic acid-rich protein</fullName>
    </submittedName>
</protein>
<feature type="region of interest" description="Disordered" evidence="1">
    <location>
        <begin position="272"/>
        <end position="297"/>
    </location>
</feature>
<sequence>MLVVFKLVVRVVEWGRQVVLFLSGDTALTSMGSKMESYEDLNKFAFVLYFGPMKKFEVVDAKRLYVLSGNRRRHYDHRTDEAQAKNLSVAATDSAGKTLTRCHVLLTGASADDVRAELNLAKAQNIRLSCPPRKSIGPITFPVEDFLMEEERQAAKNKLKSYNSAKLKAKNDKHSNIVKRSLFKKPQHSSTPIKCKDNGKRSPKKNKCTVENNNAPGIKHTEEAAPKADIVLEEPPTVTHGSGNGNISTDAIKTSADMTSGNQLKSLSTELSTGIPTAGSNNGHASKSSKTSSHDITPLESQLKSLSTELAEKVENDKLIHSKILDNLKDISSKLDLISGGEHSRRQKNKCAIQSLETLVSEAAVNPIPHDKVYIGGDRYIAKKSMVDTEKLTTYKARLRKALELILVHPESYNLTGADGMKKVSEQQVEATKNFLQALNWKSFNLKPMKVGKKVFQPHTDDFVRRSMSKYLCEISIKPKKTKKDSDSENEEDEDGRKRKKNRVDGEIDDEEDEEVETRKKAKKRNEIDDEEDEEEEIRKRAKNNSDNENSDDGDNQDITISSDCSFLK</sequence>
<evidence type="ECO:0000313" key="3">
    <source>
        <dbReference type="RefSeq" id="XP_026287701.1"/>
    </source>
</evidence>
<accession>A0A6J1TAE3</accession>
<feature type="region of interest" description="Disordered" evidence="1">
    <location>
        <begin position="479"/>
        <end position="569"/>
    </location>
</feature>
<feature type="compositionally biased region" description="Polar residues" evidence="1">
    <location>
        <begin position="559"/>
        <end position="569"/>
    </location>
</feature>
<name>A0A6J1TAE3_FRAOC</name>
<dbReference type="Proteomes" id="UP000504606">
    <property type="component" value="Unplaced"/>
</dbReference>
<dbReference type="GeneID" id="113213011"/>
<dbReference type="KEGG" id="foc:113213011"/>
<organism evidence="2 3">
    <name type="scientific">Frankliniella occidentalis</name>
    <name type="common">Western flower thrips</name>
    <name type="synonym">Euthrips occidentalis</name>
    <dbReference type="NCBI Taxonomy" id="133901"/>
    <lineage>
        <taxon>Eukaryota</taxon>
        <taxon>Metazoa</taxon>
        <taxon>Ecdysozoa</taxon>
        <taxon>Arthropoda</taxon>
        <taxon>Hexapoda</taxon>
        <taxon>Insecta</taxon>
        <taxon>Pterygota</taxon>
        <taxon>Neoptera</taxon>
        <taxon>Paraneoptera</taxon>
        <taxon>Thysanoptera</taxon>
        <taxon>Terebrantia</taxon>
        <taxon>Thripoidea</taxon>
        <taxon>Thripidae</taxon>
        <taxon>Frankliniella</taxon>
    </lineage>
</organism>
<dbReference type="AlphaFoldDB" id="A0A6J1TAE3"/>
<evidence type="ECO:0000313" key="2">
    <source>
        <dbReference type="Proteomes" id="UP000504606"/>
    </source>
</evidence>
<keyword evidence="2" id="KW-1185">Reference proteome</keyword>
<feature type="compositionally biased region" description="Acidic residues" evidence="1">
    <location>
        <begin position="507"/>
        <end position="516"/>
    </location>
</feature>
<dbReference type="RefSeq" id="XP_026287701.1">
    <property type="nucleotide sequence ID" value="XM_026431916.2"/>
</dbReference>
<gene>
    <name evidence="3" type="primary">LOC113213011</name>
</gene>
<feature type="compositionally biased region" description="Polar residues" evidence="1">
    <location>
        <begin position="239"/>
        <end position="259"/>
    </location>
</feature>
<feature type="region of interest" description="Disordered" evidence="1">
    <location>
        <begin position="178"/>
        <end position="259"/>
    </location>
</feature>
<evidence type="ECO:0000256" key="1">
    <source>
        <dbReference type="SAM" id="MobiDB-lite"/>
    </source>
</evidence>